<dbReference type="OrthoDB" id="10069862at2759"/>
<dbReference type="SUPFAM" id="SSF46785">
    <property type="entry name" value="Winged helix' DNA-binding domain"/>
    <property type="match status" value="1"/>
</dbReference>
<feature type="compositionally biased region" description="Gly residues" evidence="2">
    <location>
        <begin position="216"/>
        <end position="231"/>
    </location>
</feature>
<dbReference type="InterPro" id="IPR036388">
    <property type="entry name" value="WH-like_DNA-bd_sf"/>
</dbReference>
<dbReference type="Gene3D" id="1.10.10.10">
    <property type="entry name" value="Winged helix-like DNA-binding domain superfamily/Winged helix DNA-binding domain"/>
    <property type="match status" value="1"/>
</dbReference>
<keyword evidence="1" id="KW-0238">DNA-binding</keyword>
<name>A0A7M7SXD0_STRPU</name>
<evidence type="ECO:0000313" key="4">
    <source>
        <dbReference type="EnsemblMetazoa" id="XP_030838239"/>
    </source>
</evidence>
<dbReference type="InterPro" id="IPR039779">
    <property type="entry name" value="RFX-like"/>
</dbReference>
<dbReference type="GeneID" id="100893365"/>
<reference evidence="4" key="2">
    <citation type="submission" date="2021-01" db="UniProtKB">
        <authorList>
            <consortium name="EnsemblMetazoa"/>
        </authorList>
    </citation>
    <scope>IDENTIFICATION</scope>
</reference>
<evidence type="ECO:0000256" key="1">
    <source>
        <dbReference type="ARBA" id="ARBA00023125"/>
    </source>
</evidence>
<dbReference type="KEGG" id="spu:100893365"/>
<feature type="compositionally biased region" description="Polar residues" evidence="2">
    <location>
        <begin position="239"/>
        <end position="253"/>
    </location>
</feature>
<proteinExistence type="predicted"/>
<dbReference type="Proteomes" id="UP000007110">
    <property type="component" value="Unassembled WGS sequence"/>
</dbReference>
<dbReference type="Pfam" id="PF25340">
    <property type="entry name" value="BCD_RFX"/>
    <property type="match status" value="1"/>
</dbReference>
<feature type="region of interest" description="Disordered" evidence="2">
    <location>
        <begin position="779"/>
        <end position="809"/>
    </location>
</feature>
<keyword evidence="5" id="KW-1185">Reference proteome</keyword>
<dbReference type="EnsemblMetazoa" id="XM_030982379">
    <property type="protein sequence ID" value="XP_030838239"/>
    <property type="gene ID" value="LOC100893365"/>
</dbReference>
<evidence type="ECO:0000313" key="5">
    <source>
        <dbReference type="Proteomes" id="UP000007110"/>
    </source>
</evidence>
<dbReference type="OMA" id="WERRTEH"/>
<feature type="compositionally biased region" description="Polar residues" evidence="2">
    <location>
        <begin position="779"/>
        <end position="796"/>
    </location>
</feature>
<dbReference type="InParanoid" id="A0A7M7SXD0"/>
<dbReference type="GO" id="GO:0000978">
    <property type="term" value="F:RNA polymerase II cis-regulatory region sequence-specific DNA binding"/>
    <property type="evidence" value="ECO:0000318"/>
    <property type="project" value="GO_Central"/>
</dbReference>
<reference evidence="5" key="1">
    <citation type="submission" date="2015-02" db="EMBL/GenBank/DDBJ databases">
        <title>Genome sequencing for Strongylocentrotus purpuratus.</title>
        <authorList>
            <person name="Murali S."/>
            <person name="Liu Y."/>
            <person name="Vee V."/>
            <person name="English A."/>
            <person name="Wang M."/>
            <person name="Skinner E."/>
            <person name="Han Y."/>
            <person name="Muzny D.M."/>
            <person name="Worley K.C."/>
            <person name="Gibbs R.A."/>
        </authorList>
    </citation>
    <scope>NUCLEOTIDE SEQUENCE</scope>
</reference>
<organism evidence="4 5">
    <name type="scientific">Strongylocentrotus purpuratus</name>
    <name type="common">Purple sea urchin</name>
    <dbReference type="NCBI Taxonomy" id="7668"/>
    <lineage>
        <taxon>Eukaryota</taxon>
        <taxon>Metazoa</taxon>
        <taxon>Echinodermata</taxon>
        <taxon>Eleutherozoa</taxon>
        <taxon>Echinozoa</taxon>
        <taxon>Echinoidea</taxon>
        <taxon>Euechinoidea</taxon>
        <taxon>Echinacea</taxon>
        <taxon>Camarodonta</taxon>
        <taxon>Echinidea</taxon>
        <taxon>Strongylocentrotidae</taxon>
        <taxon>Strongylocentrotus</taxon>
    </lineage>
</organism>
<dbReference type="InterPro" id="IPR003150">
    <property type="entry name" value="DNA-bd_RFX"/>
</dbReference>
<dbReference type="InterPro" id="IPR057321">
    <property type="entry name" value="RFX1-4/6/8-like_BCD"/>
</dbReference>
<evidence type="ECO:0000256" key="2">
    <source>
        <dbReference type="SAM" id="MobiDB-lite"/>
    </source>
</evidence>
<dbReference type="PANTHER" id="PTHR12619">
    <property type="entry name" value="RFX TRANSCRIPTION FACTOR FAMILY"/>
    <property type="match status" value="1"/>
</dbReference>
<sequence>MDQLKGEMLNASTLHDICTKGIGSLTRTDQAQAQGELIDYTGSTPSNVLVREGSEEGLHDAAMEEVMIQNSRQSATTFSWLMQNYEASQGYSLPRCLIYEHYLDFCQRNVLQPVNAASFGKTIRQVFPDIRTRRLGTRGQSKYHYYGIKVRCDSPYYSTLVASQRMSLPCPTSGQWLAKTFSSMTPSPTHSITPTTSSKISADIVGQSQKSMCTGGTLGSTGKSEGGSGECGEGEASTVGSSMGNRGKSVSSATLQKVIGQKTPDKGFTANANREPTLPITPLMQSASSSLLPSFPTSHQLIHLPHDVDHHQVDEFLKDYRVHCAIILEVIMRGGLDEVVYYCQTYWDNLPIGQRRLLDIPSMCDALAVCDTYLYHTIVSVLIPGTLNTVPQSLLQGIRHFSHEVPQIKQSVLKSFPDQLLHSKMPAMKRFSRLLKRKTSLAHLAQASRSALAVDITITQMRLDWERRTEHDTACSQLIWTMPEMKGLIHGDIRAHMDSFKKLLESRATVEDHIKWVEEVRSFYVEKGYPRGSAHYEKAERAFFMGWSYVCSLIIRDQTLRSATSFGSFHLLNLLYEEYLLYVIEVHRYQREEVALWNHVMDVNMPMAEGYLLADVDLDLDDCGDILEMSSSSMMSIGAGDDIFDDDAILPASRAVNAVPLTVPDKLASTQMIDSTVESSRSGVEDCDVTKHVKAVLPTLDIISMAYAASFRPGGNESPVPGGMTELGPSLTRLAESSKKPISMDVESPSNATTEKKITTLKETSTFVTTKLIRATLLPQSDQKPLTPSGSASANTKKGGEGLKETPAAPPVLTLNVPMLPGLDLHKGQFLTAGDGNKYIINDVQTVLQPAKNTTD</sequence>
<dbReference type="GO" id="GO:0006357">
    <property type="term" value="P:regulation of transcription by RNA polymerase II"/>
    <property type="evidence" value="ECO:0000318"/>
    <property type="project" value="GO_Central"/>
</dbReference>
<dbReference type="RefSeq" id="XP_030838239.1">
    <property type="nucleotide sequence ID" value="XM_030982379.1"/>
</dbReference>
<dbReference type="Pfam" id="PF02257">
    <property type="entry name" value="RFX_DNA_binding"/>
    <property type="match status" value="1"/>
</dbReference>
<dbReference type="FunFam" id="1.10.10.10:FF:001612">
    <property type="entry name" value="Uncharacterized protein"/>
    <property type="match status" value="1"/>
</dbReference>
<dbReference type="GO" id="GO:0000981">
    <property type="term" value="F:DNA-binding transcription factor activity, RNA polymerase II-specific"/>
    <property type="evidence" value="ECO:0000318"/>
    <property type="project" value="GO_Central"/>
</dbReference>
<dbReference type="PROSITE" id="PS51526">
    <property type="entry name" value="RFX_DBD"/>
    <property type="match status" value="1"/>
</dbReference>
<dbReference type="InterPro" id="IPR036390">
    <property type="entry name" value="WH_DNA-bd_sf"/>
</dbReference>
<protein>
    <recommendedName>
        <fullName evidence="3">RFX-type winged-helix domain-containing protein</fullName>
    </recommendedName>
</protein>
<evidence type="ECO:0000259" key="3">
    <source>
        <dbReference type="PROSITE" id="PS51526"/>
    </source>
</evidence>
<accession>A0A7M7SXD0</accession>
<feature type="region of interest" description="Disordered" evidence="2">
    <location>
        <begin position="212"/>
        <end position="253"/>
    </location>
</feature>
<dbReference type="PANTHER" id="PTHR12619:SF5">
    <property type="entry name" value="TRANSCRIPTION FACTOR RFX4"/>
    <property type="match status" value="1"/>
</dbReference>
<dbReference type="AlphaFoldDB" id="A0A7M7SXD0"/>
<feature type="domain" description="RFX-type winged-helix" evidence="3">
    <location>
        <begin position="77"/>
        <end position="152"/>
    </location>
</feature>